<evidence type="ECO:0000259" key="1">
    <source>
        <dbReference type="Pfam" id="PF10727"/>
    </source>
</evidence>
<dbReference type="InterPro" id="IPR008927">
    <property type="entry name" value="6-PGluconate_DH-like_C_sf"/>
</dbReference>
<feature type="domain" description="DUF2520" evidence="2">
    <location>
        <begin position="140"/>
        <end position="267"/>
    </location>
</feature>
<reference evidence="3 4" key="1">
    <citation type="submission" date="2022-08" db="EMBL/GenBank/DDBJ databases">
        <title>Proteogenomics of the novel Dehalobacterium formicoaceticum strain EZ94 highlights a key role of methyltransferases during anaerobic dichloromethane degradation.</title>
        <authorList>
            <person name="Wasmund K."/>
        </authorList>
    </citation>
    <scope>NUCLEOTIDE SEQUENCE [LARGE SCALE GENOMIC DNA]</scope>
    <source>
        <strain evidence="3 4">EZ94</strain>
    </source>
</reference>
<comment type="caution">
    <text evidence="3">The sequence shown here is derived from an EMBL/GenBank/DDBJ whole genome shotgun (WGS) entry which is preliminary data.</text>
</comment>
<evidence type="ECO:0000259" key="2">
    <source>
        <dbReference type="Pfam" id="PF10728"/>
    </source>
</evidence>
<dbReference type="InterPro" id="IPR036291">
    <property type="entry name" value="NAD(P)-bd_dom_sf"/>
</dbReference>
<name>A0ABT1Y6E4_9FIRM</name>
<dbReference type="Pfam" id="PF10727">
    <property type="entry name" value="Rossmann-like"/>
    <property type="match status" value="1"/>
</dbReference>
<dbReference type="Pfam" id="PF10728">
    <property type="entry name" value="DUF2520"/>
    <property type="match status" value="1"/>
</dbReference>
<dbReference type="Gene3D" id="3.40.50.720">
    <property type="entry name" value="NAD(P)-binding Rossmann-like Domain"/>
    <property type="match status" value="1"/>
</dbReference>
<gene>
    <name evidence="3" type="ORF">NVS47_13200</name>
</gene>
<evidence type="ECO:0000313" key="4">
    <source>
        <dbReference type="Proteomes" id="UP001524944"/>
    </source>
</evidence>
<organism evidence="3 4">
    <name type="scientific">Dehalobacterium formicoaceticum</name>
    <dbReference type="NCBI Taxonomy" id="51515"/>
    <lineage>
        <taxon>Bacteria</taxon>
        <taxon>Bacillati</taxon>
        <taxon>Bacillota</taxon>
        <taxon>Clostridia</taxon>
        <taxon>Eubacteriales</taxon>
        <taxon>Peptococcaceae</taxon>
        <taxon>Dehalobacterium</taxon>
    </lineage>
</organism>
<dbReference type="SUPFAM" id="SSF48179">
    <property type="entry name" value="6-phosphogluconate dehydrogenase C-terminal domain-like"/>
    <property type="match status" value="1"/>
</dbReference>
<feature type="domain" description="Putative oxidoreductase/dehydrogenase Rossmann-like" evidence="1">
    <location>
        <begin position="3"/>
        <end position="122"/>
    </location>
</feature>
<evidence type="ECO:0000313" key="3">
    <source>
        <dbReference type="EMBL" id="MCR6546454.1"/>
    </source>
</evidence>
<dbReference type="InterPro" id="IPR037108">
    <property type="entry name" value="TM1727-like_C_sf"/>
</dbReference>
<proteinExistence type="predicted"/>
<sequence length="295" mass="31931">MLLKIGFIGAGKAGKTLGLYFKNHGLHISGYYSKTIESARTGADLTGSRAYLNMDDLAAVSEILFITVPDQVLAEIDAHAALLIEQKSIDRGKIWFHVSGAHPANILAGIKRAGGSVGSMHPLQSLGDPVSGAQGLEEAWFSLEGTAEALEAGKTILEVTGGHYSLIDGERKPLYHAGASVISNFFVTLLASGMRYFAAVGMKEEDILQAIKPLVEGTWSNIQRQGTVSALTGPIVRGDLNTVHLHMERIQKELPTELDLYKALGLKTVEMIEGKRLTPEQSEKIKMILEDQDHE</sequence>
<dbReference type="Gene3D" id="1.10.1040.20">
    <property type="entry name" value="ProC-like, C-terminal domain"/>
    <property type="match status" value="1"/>
</dbReference>
<dbReference type="InterPro" id="IPR019665">
    <property type="entry name" value="OxRdtase/DH_put_Rossmann_dom"/>
</dbReference>
<dbReference type="SUPFAM" id="SSF51735">
    <property type="entry name" value="NAD(P)-binding Rossmann-fold domains"/>
    <property type="match status" value="1"/>
</dbReference>
<keyword evidence="4" id="KW-1185">Reference proteome</keyword>
<accession>A0ABT1Y6E4</accession>
<dbReference type="PANTHER" id="PTHR40459:SF1">
    <property type="entry name" value="CONSERVED HYPOTHETICAL ALANINE AND LEUCINE RICH PROTEIN"/>
    <property type="match status" value="1"/>
</dbReference>
<dbReference type="InterPro" id="IPR018931">
    <property type="entry name" value="DUF2520"/>
</dbReference>
<dbReference type="PANTHER" id="PTHR40459">
    <property type="entry name" value="CONSERVED HYPOTHETICAL ALANINE AND LEUCINE RICH PROTEIN"/>
    <property type="match status" value="1"/>
</dbReference>
<protein>
    <submittedName>
        <fullName evidence="3">DUF2520 domain-containing protein</fullName>
    </submittedName>
</protein>
<dbReference type="Proteomes" id="UP001524944">
    <property type="component" value="Unassembled WGS sequence"/>
</dbReference>
<dbReference type="EMBL" id="JANPWE010000007">
    <property type="protein sequence ID" value="MCR6546454.1"/>
    <property type="molecule type" value="Genomic_DNA"/>
</dbReference>